<dbReference type="Proteomes" id="UP000027195">
    <property type="component" value="Unassembled WGS sequence"/>
</dbReference>
<dbReference type="STRING" id="930990.A0A067MYB5"/>
<dbReference type="Gene3D" id="2.60.120.10">
    <property type="entry name" value="Jelly Rolls"/>
    <property type="match status" value="1"/>
</dbReference>
<dbReference type="InParanoid" id="A0A067MYB5"/>
<accession>A0A067MYB5</accession>
<dbReference type="OrthoDB" id="424465at2759"/>
<evidence type="ECO:0000313" key="4">
    <source>
        <dbReference type="Proteomes" id="UP000027195"/>
    </source>
</evidence>
<proteinExistence type="predicted"/>
<dbReference type="EMBL" id="KL198017">
    <property type="protein sequence ID" value="KDQ20743.1"/>
    <property type="molecule type" value="Genomic_DNA"/>
</dbReference>
<evidence type="ECO:0000256" key="1">
    <source>
        <dbReference type="SAM" id="MobiDB-lite"/>
    </source>
</evidence>
<dbReference type="InterPro" id="IPR041667">
    <property type="entry name" value="Cupin_8"/>
</dbReference>
<keyword evidence="4" id="KW-1185">Reference proteome</keyword>
<evidence type="ECO:0000313" key="3">
    <source>
        <dbReference type="EMBL" id="KDQ20743.1"/>
    </source>
</evidence>
<dbReference type="HOGENOM" id="CLU_016785_6_0_1"/>
<organism evidence="3 4">
    <name type="scientific">Botryobasidium botryosum (strain FD-172 SS1)</name>
    <dbReference type="NCBI Taxonomy" id="930990"/>
    <lineage>
        <taxon>Eukaryota</taxon>
        <taxon>Fungi</taxon>
        <taxon>Dikarya</taxon>
        <taxon>Basidiomycota</taxon>
        <taxon>Agaricomycotina</taxon>
        <taxon>Agaricomycetes</taxon>
        <taxon>Cantharellales</taxon>
        <taxon>Botryobasidiaceae</taxon>
        <taxon>Botryobasidium</taxon>
    </lineage>
</organism>
<dbReference type="InterPro" id="IPR014710">
    <property type="entry name" value="RmlC-like_jellyroll"/>
</dbReference>
<protein>
    <recommendedName>
        <fullName evidence="2">JmjC domain-containing protein</fullName>
    </recommendedName>
</protein>
<feature type="compositionally biased region" description="Acidic residues" evidence="1">
    <location>
        <begin position="1"/>
        <end position="12"/>
    </location>
</feature>
<dbReference type="Pfam" id="PF13621">
    <property type="entry name" value="Cupin_8"/>
    <property type="match status" value="1"/>
</dbReference>
<feature type="region of interest" description="Disordered" evidence="1">
    <location>
        <begin position="1"/>
        <end position="23"/>
    </location>
</feature>
<dbReference type="SUPFAM" id="SSF51197">
    <property type="entry name" value="Clavaminate synthase-like"/>
    <property type="match status" value="1"/>
</dbReference>
<evidence type="ECO:0000259" key="2">
    <source>
        <dbReference type="PROSITE" id="PS51184"/>
    </source>
</evidence>
<dbReference type="InterPro" id="IPR003347">
    <property type="entry name" value="JmjC_dom"/>
</dbReference>
<dbReference type="PANTHER" id="PTHR12461:SF99">
    <property type="entry name" value="BIFUNCTIONAL PEPTIDASE AND (3S)-LYSYL HYDROXYLASE JMJD7"/>
    <property type="match status" value="1"/>
</dbReference>
<feature type="domain" description="JmjC" evidence="2">
    <location>
        <begin position="238"/>
        <end position="423"/>
    </location>
</feature>
<gene>
    <name evidence="3" type="ORF">BOTBODRAFT_317485</name>
</gene>
<reference evidence="4" key="1">
    <citation type="journal article" date="2014" name="Proc. Natl. Acad. Sci. U.S.A.">
        <title>Extensive sampling of basidiomycete genomes demonstrates inadequacy of the white-rot/brown-rot paradigm for wood decay fungi.</title>
        <authorList>
            <person name="Riley R."/>
            <person name="Salamov A.A."/>
            <person name="Brown D.W."/>
            <person name="Nagy L.G."/>
            <person name="Floudas D."/>
            <person name="Held B.W."/>
            <person name="Levasseur A."/>
            <person name="Lombard V."/>
            <person name="Morin E."/>
            <person name="Otillar R."/>
            <person name="Lindquist E.A."/>
            <person name="Sun H."/>
            <person name="LaButti K.M."/>
            <person name="Schmutz J."/>
            <person name="Jabbour D."/>
            <person name="Luo H."/>
            <person name="Baker S.E."/>
            <person name="Pisabarro A.G."/>
            <person name="Walton J.D."/>
            <person name="Blanchette R.A."/>
            <person name="Henrissat B."/>
            <person name="Martin F."/>
            <person name="Cullen D."/>
            <person name="Hibbett D.S."/>
            <person name="Grigoriev I.V."/>
        </authorList>
    </citation>
    <scope>NUCLEOTIDE SEQUENCE [LARGE SCALE GENOMIC DNA]</scope>
    <source>
        <strain evidence="4">FD-172 SS1</strain>
    </source>
</reference>
<dbReference type="PANTHER" id="PTHR12461">
    <property type="entry name" value="HYPOXIA-INDUCIBLE FACTOR 1 ALPHA INHIBITOR-RELATED"/>
    <property type="match status" value="1"/>
</dbReference>
<name>A0A067MYB5_BOTB1</name>
<dbReference type="PROSITE" id="PS51184">
    <property type="entry name" value="JMJC"/>
    <property type="match status" value="1"/>
</dbReference>
<dbReference type="AlphaFoldDB" id="A0A067MYB5"/>
<dbReference type="SMART" id="SM00558">
    <property type="entry name" value="JmjC"/>
    <property type="match status" value="1"/>
</dbReference>
<sequence length="446" mass="48926">MDADGGGPEEDNGAVKRRGHLGRRPRRLALVPVGAKSGCCHLPHSRLSHHYTCTAPPGHHEITLSCKKLADISRMRAESVLLQITQDYQELNGSHYETLDGPPSPVQFSRIVHISRPALFRGCFTASQFPALQHWNDGYICDKMQGRPISVAVTPDGRADALVSGTDAKTYFVEPYSQQMAAREFFAALSSVRTVSIEEIPSSHLQESALQSSRQGQLHTGEVCYLQSQNGNLYSGQSTGGSTAEALDEPSEFMPLRGDVPKHIEWATDALGRGPDAVNLWIGDERSVTSVHSDPYENLYTVVRGSKTFVLLPPTEGWLLREQRYPHATYTRPSPGSPLELIPSPANHPTVRWASVDPTRLSAPAAPLRITVNAGETLYLPSGWWHHVSQRGDGPDGKGVCIAVNWWYDMEMRGMGWVWMSLLRRLGGPSDESVEPGSEDADSGSD</sequence>